<keyword evidence="2" id="KW-1185">Reference proteome</keyword>
<dbReference type="OrthoDB" id="3226942at2759"/>
<dbReference type="InterPro" id="IPR012337">
    <property type="entry name" value="RNaseH-like_sf"/>
</dbReference>
<dbReference type="EMBL" id="MU150604">
    <property type="protein sequence ID" value="KAF9455585.1"/>
    <property type="molecule type" value="Genomic_DNA"/>
</dbReference>
<gene>
    <name evidence="1" type="ORF">BDZ94DRAFT_1293144</name>
</gene>
<evidence type="ECO:0000313" key="2">
    <source>
        <dbReference type="Proteomes" id="UP000807353"/>
    </source>
</evidence>
<comment type="caution">
    <text evidence="1">The sequence shown here is derived from an EMBL/GenBank/DDBJ whole genome shotgun (WGS) entry which is preliminary data.</text>
</comment>
<dbReference type="Proteomes" id="UP000807353">
    <property type="component" value="Unassembled WGS sequence"/>
</dbReference>
<reference evidence="1" key="1">
    <citation type="submission" date="2020-11" db="EMBL/GenBank/DDBJ databases">
        <authorList>
            <consortium name="DOE Joint Genome Institute"/>
            <person name="Ahrendt S."/>
            <person name="Riley R."/>
            <person name="Andreopoulos W."/>
            <person name="Labutti K."/>
            <person name="Pangilinan J."/>
            <person name="Ruiz-Duenas F.J."/>
            <person name="Barrasa J.M."/>
            <person name="Sanchez-Garcia M."/>
            <person name="Camarero S."/>
            <person name="Miyauchi S."/>
            <person name="Serrano A."/>
            <person name="Linde D."/>
            <person name="Babiker R."/>
            <person name="Drula E."/>
            <person name="Ayuso-Fernandez I."/>
            <person name="Pacheco R."/>
            <person name="Padilla G."/>
            <person name="Ferreira P."/>
            <person name="Barriuso J."/>
            <person name="Kellner H."/>
            <person name="Castanera R."/>
            <person name="Alfaro M."/>
            <person name="Ramirez L."/>
            <person name="Pisabarro A.G."/>
            <person name="Kuo A."/>
            <person name="Tritt A."/>
            <person name="Lipzen A."/>
            <person name="He G."/>
            <person name="Yan M."/>
            <person name="Ng V."/>
            <person name="Cullen D."/>
            <person name="Martin F."/>
            <person name="Rosso M.-N."/>
            <person name="Henrissat B."/>
            <person name="Hibbett D."/>
            <person name="Martinez A.T."/>
            <person name="Grigoriev I.V."/>
        </authorList>
    </citation>
    <scope>NUCLEOTIDE SEQUENCE</scope>
    <source>
        <strain evidence="1">CBS 247.69</strain>
    </source>
</reference>
<dbReference type="SUPFAM" id="SSF53098">
    <property type="entry name" value="Ribonuclease H-like"/>
    <property type="match status" value="1"/>
</dbReference>
<dbReference type="AlphaFoldDB" id="A0A9P5XTT4"/>
<organism evidence="1 2">
    <name type="scientific">Collybia nuda</name>
    <dbReference type="NCBI Taxonomy" id="64659"/>
    <lineage>
        <taxon>Eukaryota</taxon>
        <taxon>Fungi</taxon>
        <taxon>Dikarya</taxon>
        <taxon>Basidiomycota</taxon>
        <taxon>Agaricomycotina</taxon>
        <taxon>Agaricomycetes</taxon>
        <taxon>Agaricomycetidae</taxon>
        <taxon>Agaricales</taxon>
        <taxon>Tricholomatineae</taxon>
        <taxon>Clitocybaceae</taxon>
        <taxon>Collybia</taxon>
    </lineage>
</organism>
<name>A0A9P5XTT4_9AGAR</name>
<accession>A0A9P5XTT4</accession>
<protein>
    <submittedName>
        <fullName evidence="1">Ribonuclease H-like domain-containing protein</fullName>
    </submittedName>
</protein>
<sequence length="524" mass="58616">MERLVGQTNLTYLMDGWDDAMRKSVYGCMVVEVGEYPVVLGLHELTGMWGTADTLVEVSNQALAQKDIDVSAIIAGLACFMHGINTIVGKIAAWPRIKETISKNSCIVTFFNSSHYWGGQLQNKAKAHNITRKLKTNTESWFYALVLQAMSIQEHRTTLTEICNLENAQDVVMTVFDLSCWDYTDQLIRICKPLVDVIGDTEGRDATLADCMLQLIWAHHEIIKMQPHEGDDAEFTHHARQVLNLHWFALFLHPLCQKLAISSAVHSRKLQDAYRIAADIAFHWEWSRNQAEQLMADIKSYFHGQAPFQGGIKDGREWWKSLLVSATNHPLKALAIKIFSIVPHAAEVERFFSNLGGVQSVKRSQLTIPHLETLGVLRNHYTRKIHEAALKMGKSGRWKHAHMHTQEEAGTDLQRAEMLLGSFTLPAPLNTGFNDASLNSPESITDEEIAAEFDKLDEQLFATEDGDRLAPDVPLNQVFDLTDLDSIRNGSGVAITIEEEMSLNGDGGSMGNWAPESLLQSLGI</sequence>
<proteinExistence type="predicted"/>
<evidence type="ECO:0000313" key="1">
    <source>
        <dbReference type="EMBL" id="KAF9455585.1"/>
    </source>
</evidence>